<dbReference type="KEGG" id="ccb:Clocel_3441"/>
<proteinExistence type="inferred from homology"/>
<keyword evidence="3" id="KW-0731">Sigma factor</keyword>
<keyword evidence="8" id="KW-1185">Reference proteome</keyword>
<dbReference type="InterPro" id="IPR013325">
    <property type="entry name" value="RNA_pol_sigma_r2"/>
</dbReference>
<dbReference type="NCBIfam" id="TIGR02937">
    <property type="entry name" value="sigma70-ECF"/>
    <property type="match status" value="1"/>
</dbReference>
<evidence type="ECO:0000259" key="5">
    <source>
        <dbReference type="Pfam" id="PF04542"/>
    </source>
</evidence>
<evidence type="ECO:0000256" key="4">
    <source>
        <dbReference type="ARBA" id="ARBA00023163"/>
    </source>
</evidence>
<dbReference type="PANTHER" id="PTHR43133:SF60">
    <property type="entry name" value="RNA POLYMERASE SIGMA FACTOR SIGV"/>
    <property type="match status" value="1"/>
</dbReference>
<evidence type="ECO:0000256" key="2">
    <source>
        <dbReference type="ARBA" id="ARBA00023015"/>
    </source>
</evidence>
<dbReference type="InterPro" id="IPR014284">
    <property type="entry name" value="RNA_pol_sigma-70_dom"/>
</dbReference>
<dbReference type="CDD" id="cd06171">
    <property type="entry name" value="Sigma70_r4"/>
    <property type="match status" value="1"/>
</dbReference>
<dbReference type="AlphaFoldDB" id="D9SVQ8"/>
<comment type="similarity">
    <text evidence="1">Belongs to the sigma-70 factor family. ECF subfamily.</text>
</comment>
<evidence type="ECO:0000256" key="1">
    <source>
        <dbReference type="ARBA" id="ARBA00010641"/>
    </source>
</evidence>
<dbReference type="PANTHER" id="PTHR43133">
    <property type="entry name" value="RNA POLYMERASE ECF-TYPE SIGMA FACTO"/>
    <property type="match status" value="1"/>
</dbReference>
<evidence type="ECO:0000256" key="3">
    <source>
        <dbReference type="ARBA" id="ARBA00023082"/>
    </source>
</evidence>
<dbReference type="Proteomes" id="UP000002730">
    <property type="component" value="Chromosome"/>
</dbReference>
<dbReference type="SUPFAM" id="SSF88946">
    <property type="entry name" value="Sigma2 domain of RNA polymerase sigma factors"/>
    <property type="match status" value="1"/>
</dbReference>
<dbReference type="STRING" id="573061.Clocel_3441"/>
<protein>
    <submittedName>
        <fullName evidence="7">RNA polymerase, sigma-24 subunit, ECF subfamily</fullName>
    </submittedName>
</protein>
<dbReference type="Pfam" id="PF04542">
    <property type="entry name" value="Sigma70_r2"/>
    <property type="match status" value="1"/>
</dbReference>
<dbReference type="GO" id="GO:0016987">
    <property type="term" value="F:sigma factor activity"/>
    <property type="evidence" value="ECO:0007669"/>
    <property type="project" value="UniProtKB-KW"/>
</dbReference>
<dbReference type="HOGENOM" id="CLU_047691_3_4_9"/>
<evidence type="ECO:0000313" key="8">
    <source>
        <dbReference type="Proteomes" id="UP000002730"/>
    </source>
</evidence>
<feature type="domain" description="RNA polymerase sigma-70 region 2" evidence="5">
    <location>
        <begin position="6"/>
        <end position="74"/>
    </location>
</feature>
<name>D9SVQ8_CLOC7</name>
<keyword evidence="2" id="KW-0805">Transcription regulation</keyword>
<accession>D9SVQ8</accession>
<feature type="domain" description="RNA polymerase sigma factor 70 region 4 type 2" evidence="6">
    <location>
        <begin position="97"/>
        <end position="149"/>
    </location>
</feature>
<dbReference type="eggNOG" id="COG1595">
    <property type="taxonomic scope" value="Bacteria"/>
</dbReference>
<dbReference type="EMBL" id="CP002160">
    <property type="protein sequence ID" value="ADL53119.1"/>
    <property type="molecule type" value="Genomic_DNA"/>
</dbReference>
<sequence>MDIDNLMDMYGDEVLHICMYFLKNQHDAEDAFQEIFVKIYKKGHTFRSQSSIKTWITSIAINTCKDILKSSWRRNVIEFSTIKEAGDHYYDEKKSEDEVYDTLQELPDIYKEVVYLKYYKEMTAKEIAKVLGISVAAVNSRLYRAKEELAIIFNEKGLGVNG</sequence>
<reference evidence="7 8" key="1">
    <citation type="submission" date="2010-08" db="EMBL/GenBank/DDBJ databases">
        <title>Complete sequence of Clostridium cellulovorans 743B.</title>
        <authorList>
            <consortium name="US DOE Joint Genome Institute"/>
            <person name="Lucas S."/>
            <person name="Copeland A."/>
            <person name="Lapidus A."/>
            <person name="Cheng J.-F."/>
            <person name="Bruce D."/>
            <person name="Goodwin L."/>
            <person name="Pitluck S."/>
            <person name="Chertkov O."/>
            <person name="Detter J.C."/>
            <person name="Han C."/>
            <person name="Tapia R."/>
            <person name="Land M."/>
            <person name="Hauser L."/>
            <person name="Chang Y.-J."/>
            <person name="Jeffries C."/>
            <person name="Kyrpides N."/>
            <person name="Ivanova N."/>
            <person name="Mikhailova N."/>
            <person name="Hemme C.L."/>
            <person name="Woyke T."/>
        </authorList>
    </citation>
    <scope>NUCLEOTIDE SEQUENCE [LARGE SCALE GENOMIC DNA]</scope>
    <source>
        <strain evidence="8">ATCC 35296 / DSM 3052 / OCM 3 / 743B</strain>
    </source>
</reference>
<evidence type="ECO:0000259" key="6">
    <source>
        <dbReference type="Pfam" id="PF08281"/>
    </source>
</evidence>
<dbReference type="InterPro" id="IPR013324">
    <property type="entry name" value="RNA_pol_sigma_r3/r4-like"/>
</dbReference>
<dbReference type="Pfam" id="PF08281">
    <property type="entry name" value="Sigma70_r4_2"/>
    <property type="match status" value="1"/>
</dbReference>
<dbReference type="GO" id="GO:0003677">
    <property type="term" value="F:DNA binding"/>
    <property type="evidence" value="ECO:0007669"/>
    <property type="project" value="InterPro"/>
</dbReference>
<dbReference type="InterPro" id="IPR013249">
    <property type="entry name" value="RNA_pol_sigma70_r4_t2"/>
</dbReference>
<dbReference type="InterPro" id="IPR036388">
    <property type="entry name" value="WH-like_DNA-bd_sf"/>
</dbReference>
<dbReference type="InterPro" id="IPR007627">
    <property type="entry name" value="RNA_pol_sigma70_r2"/>
</dbReference>
<dbReference type="GO" id="GO:0006352">
    <property type="term" value="P:DNA-templated transcription initiation"/>
    <property type="evidence" value="ECO:0007669"/>
    <property type="project" value="InterPro"/>
</dbReference>
<gene>
    <name evidence="7" type="ordered locus">Clocel_3441</name>
</gene>
<dbReference type="RefSeq" id="WP_010073518.1">
    <property type="nucleotide sequence ID" value="NC_014393.1"/>
</dbReference>
<dbReference type="SUPFAM" id="SSF88659">
    <property type="entry name" value="Sigma3 and sigma4 domains of RNA polymerase sigma factors"/>
    <property type="match status" value="1"/>
</dbReference>
<dbReference type="Gene3D" id="1.10.10.10">
    <property type="entry name" value="Winged helix-like DNA-binding domain superfamily/Winged helix DNA-binding domain"/>
    <property type="match status" value="1"/>
</dbReference>
<organism evidence="7 8">
    <name type="scientific">Clostridium cellulovorans (strain ATCC 35296 / DSM 3052 / OCM 3 / 743B)</name>
    <dbReference type="NCBI Taxonomy" id="573061"/>
    <lineage>
        <taxon>Bacteria</taxon>
        <taxon>Bacillati</taxon>
        <taxon>Bacillota</taxon>
        <taxon>Clostridia</taxon>
        <taxon>Eubacteriales</taxon>
        <taxon>Clostridiaceae</taxon>
        <taxon>Clostridium</taxon>
    </lineage>
</organism>
<evidence type="ECO:0000313" key="7">
    <source>
        <dbReference type="EMBL" id="ADL53119.1"/>
    </source>
</evidence>
<dbReference type="OrthoDB" id="9795666at2"/>
<dbReference type="Gene3D" id="1.10.1740.10">
    <property type="match status" value="1"/>
</dbReference>
<dbReference type="InterPro" id="IPR039425">
    <property type="entry name" value="RNA_pol_sigma-70-like"/>
</dbReference>
<keyword evidence="4" id="KW-0804">Transcription</keyword>